<protein>
    <recommendedName>
        <fullName evidence="4">Transposase</fullName>
    </recommendedName>
</protein>
<evidence type="ECO:0000313" key="3">
    <source>
        <dbReference type="Proteomes" id="UP000183174"/>
    </source>
</evidence>
<sequence>MQWQVNKDLHRPLATHDNIDDAFAWKEERTLSNNLTLQYDKVLFLLEPNELTRPLARQRVTVFDYPDGRFVIKHQGRELPYRTFDKLQQVDQAAIVENKRLGPVLAYIAEQQQLRDEGRSKKAPRRRGQGKNLFRVG</sequence>
<evidence type="ECO:0000313" key="2">
    <source>
        <dbReference type="EMBL" id="SCB53750.1"/>
    </source>
</evidence>
<dbReference type="EMBL" id="FMAE01000103">
    <property type="protein sequence ID" value="SCB53750.1"/>
    <property type="molecule type" value="Genomic_DNA"/>
</dbReference>
<organism evidence="2 3">
    <name type="scientific">Bradyrhizobium yuanmingense</name>
    <dbReference type="NCBI Taxonomy" id="108015"/>
    <lineage>
        <taxon>Bacteria</taxon>
        <taxon>Pseudomonadati</taxon>
        <taxon>Pseudomonadota</taxon>
        <taxon>Alphaproteobacteria</taxon>
        <taxon>Hyphomicrobiales</taxon>
        <taxon>Nitrobacteraceae</taxon>
        <taxon>Bradyrhizobium</taxon>
    </lineage>
</organism>
<evidence type="ECO:0008006" key="4">
    <source>
        <dbReference type="Google" id="ProtNLM"/>
    </source>
</evidence>
<name>A0A1C3XNE4_9BRAD</name>
<accession>A0A1C3XNE4</accession>
<feature type="region of interest" description="Disordered" evidence="1">
    <location>
        <begin position="116"/>
        <end position="137"/>
    </location>
</feature>
<dbReference type="AlphaFoldDB" id="A0A1C3XNE4"/>
<evidence type="ECO:0000256" key="1">
    <source>
        <dbReference type="SAM" id="MobiDB-lite"/>
    </source>
</evidence>
<gene>
    <name evidence="2" type="ORF">GA0061099_11031</name>
</gene>
<dbReference type="Proteomes" id="UP000183174">
    <property type="component" value="Unassembled WGS sequence"/>
</dbReference>
<reference evidence="2 3" key="1">
    <citation type="submission" date="2016-08" db="EMBL/GenBank/DDBJ databases">
        <authorList>
            <person name="Seilhamer J.J."/>
        </authorList>
    </citation>
    <scope>NUCLEOTIDE SEQUENCE [LARGE SCALE GENOMIC DNA]</scope>
    <source>
        <strain evidence="2 3">CCBAU 10071</strain>
    </source>
</reference>
<proteinExistence type="predicted"/>